<gene>
    <name evidence="8" type="ORF">DI536_10425</name>
</gene>
<dbReference type="CDD" id="cd03426">
    <property type="entry name" value="NUDIX_CoAse_Nudt7"/>
    <property type="match status" value="1"/>
</dbReference>
<dbReference type="GO" id="GO:0010945">
    <property type="term" value="F:coenzyme A diphosphatase activity"/>
    <property type="evidence" value="ECO:0007669"/>
    <property type="project" value="InterPro"/>
</dbReference>
<reference evidence="8 9" key="1">
    <citation type="submission" date="2017-08" db="EMBL/GenBank/DDBJ databases">
        <title>Infants hospitalized years apart are colonized by the same room-sourced microbial strains.</title>
        <authorList>
            <person name="Brooks B."/>
            <person name="Olm M.R."/>
            <person name="Firek B.A."/>
            <person name="Baker R."/>
            <person name="Thomas B.C."/>
            <person name="Morowitz M.J."/>
            <person name="Banfield J.F."/>
        </authorList>
    </citation>
    <scope>NUCLEOTIDE SEQUENCE [LARGE SCALE GENOMIC DNA]</scope>
    <source>
        <strain evidence="8">S2_003_000_R2_14</strain>
    </source>
</reference>
<evidence type="ECO:0000313" key="8">
    <source>
        <dbReference type="EMBL" id="PZR14463.1"/>
    </source>
</evidence>
<dbReference type="SUPFAM" id="SSF55811">
    <property type="entry name" value="Nudix"/>
    <property type="match status" value="1"/>
</dbReference>
<evidence type="ECO:0000259" key="7">
    <source>
        <dbReference type="PROSITE" id="PS51462"/>
    </source>
</evidence>
<name>A0A2W5TMB2_9BACT</name>
<accession>A0A2W5TMB2</accession>
<dbReference type="PANTHER" id="PTHR12992:SF11">
    <property type="entry name" value="MITOCHONDRIAL COENZYME A DIPHOSPHATASE NUDT8"/>
    <property type="match status" value="1"/>
</dbReference>
<dbReference type="InterPro" id="IPR000086">
    <property type="entry name" value="NUDIX_hydrolase_dom"/>
</dbReference>
<dbReference type="GO" id="GO:0046872">
    <property type="term" value="F:metal ion binding"/>
    <property type="evidence" value="ECO:0007669"/>
    <property type="project" value="UniProtKB-KW"/>
</dbReference>
<evidence type="ECO:0000256" key="2">
    <source>
        <dbReference type="ARBA" id="ARBA00001946"/>
    </source>
</evidence>
<keyword evidence="6" id="KW-0464">Manganese</keyword>
<dbReference type="EMBL" id="QFQP01000007">
    <property type="protein sequence ID" value="PZR14463.1"/>
    <property type="molecule type" value="Genomic_DNA"/>
</dbReference>
<evidence type="ECO:0000256" key="3">
    <source>
        <dbReference type="ARBA" id="ARBA00022723"/>
    </source>
</evidence>
<protein>
    <submittedName>
        <fullName evidence="8">CoA pyrophosphatase</fullName>
    </submittedName>
</protein>
<dbReference type="AlphaFoldDB" id="A0A2W5TMB2"/>
<sequence length="193" mass="21826">MGPDEFFSALREHLQQVPSKSIEAPGLELKHAAVLAPLFWRAGEPWAYLTMRPKTLRTHPGQISFPGGGREAQDLTPLHTALRETHEELGIVPESVNVLGVLGAMPTITSYWVTPFVGVIPEDTQLVPNPVEIEEIIAAPLWRLRHETREIFHAERDVYVWEEARHVVWGATWRMLHQLVEHVDAISTRRSVG</sequence>
<organism evidence="8 9">
    <name type="scientific">Archangium gephyra</name>
    <dbReference type="NCBI Taxonomy" id="48"/>
    <lineage>
        <taxon>Bacteria</taxon>
        <taxon>Pseudomonadati</taxon>
        <taxon>Myxococcota</taxon>
        <taxon>Myxococcia</taxon>
        <taxon>Myxococcales</taxon>
        <taxon>Cystobacterineae</taxon>
        <taxon>Archangiaceae</taxon>
        <taxon>Archangium</taxon>
    </lineage>
</organism>
<feature type="domain" description="Nudix hydrolase" evidence="7">
    <location>
        <begin position="29"/>
        <end position="164"/>
    </location>
</feature>
<evidence type="ECO:0000313" key="9">
    <source>
        <dbReference type="Proteomes" id="UP000249061"/>
    </source>
</evidence>
<comment type="cofactor">
    <cofactor evidence="1">
        <name>Mn(2+)</name>
        <dbReference type="ChEBI" id="CHEBI:29035"/>
    </cofactor>
</comment>
<evidence type="ECO:0000256" key="6">
    <source>
        <dbReference type="ARBA" id="ARBA00023211"/>
    </source>
</evidence>
<evidence type="ECO:0000256" key="1">
    <source>
        <dbReference type="ARBA" id="ARBA00001936"/>
    </source>
</evidence>
<dbReference type="Pfam" id="PF00293">
    <property type="entry name" value="NUDIX"/>
    <property type="match status" value="1"/>
</dbReference>
<dbReference type="PROSITE" id="PS51462">
    <property type="entry name" value="NUDIX"/>
    <property type="match status" value="1"/>
</dbReference>
<comment type="cofactor">
    <cofactor evidence="2">
        <name>Mg(2+)</name>
        <dbReference type="ChEBI" id="CHEBI:18420"/>
    </cofactor>
</comment>
<evidence type="ECO:0000256" key="4">
    <source>
        <dbReference type="ARBA" id="ARBA00022801"/>
    </source>
</evidence>
<comment type="caution">
    <text evidence="8">The sequence shown here is derived from an EMBL/GenBank/DDBJ whole genome shotgun (WGS) entry which is preliminary data.</text>
</comment>
<dbReference type="PANTHER" id="PTHR12992">
    <property type="entry name" value="NUDIX HYDROLASE"/>
    <property type="match status" value="1"/>
</dbReference>
<evidence type="ECO:0000256" key="5">
    <source>
        <dbReference type="ARBA" id="ARBA00022842"/>
    </source>
</evidence>
<dbReference type="InterPro" id="IPR045121">
    <property type="entry name" value="CoAse"/>
</dbReference>
<dbReference type="Gene3D" id="3.90.79.10">
    <property type="entry name" value="Nucleoside Triphosphate Pyrophosphohydrolase"/>
    <property type="match status" value="1"/>
</dbReference>
<proteinExistence type="predicted"/>
<dbReference type="InterPro" id="IPR015797">
    <property type="entry name" value="NUDIX_hydrolase-like_dom_sf"/>
</dbReference>
<keyword evidence="4" id="KW-0378">Hydrolase</keyword>
<keyword evidence="3" id="KW-0479">Metal-binding</keyword>
<dbReference type="Proteomes" id="UP000249061">
    <property type="component" value="Unassembled WGS sequence"/>
</dbReference>
<keyword evidence="5" id="KW-0460">Magnesium</keyword>